<accession>A0ABW2U3M9</accession>
<dbReference type="RefSeq" id="WP_380201338.1">
    <property type="nucleotide sequence ID" value="NZ_JBHTEK010000001.1"/>
</dbReference>
<proteinExistence type="predicted"/>
<name>A0ABW2U3M9_9BACT</name>
<keyword evidence="2" id="KW-1185">Reference proteome</keyword>
<evidence type="ECO:0000313" key="2">
    <source>
        <dbReference type="Proteomes" id="UP001596513"/>
    </source>
</evidence>
<gene>
    <name evidence="1" type="ORF">ACFQT0_06400</name>
</gene>
<sequence length="89" mass="10084">MSDFQIDGVKYEILWATDIPARDGIACELRSVKLAPHGMSLERKLLAEVFRDDEKRKIVFSGFAKNVPLAAIEQLLRIFNQGGGRDFME</sequence>
<comment type="caution">
    <text evidence="1">The sequence shown here is derived from an EMBL/GenBank/DDBJ whole genome shotgun (WGS) entry which is preliminary data.</text>
</comment>
<evidence type="ECO:0000313" key="1">
    <source>
        <dbReference type="EMBL" id="MFC7667090.1"/>
    </source>
</evidence>
<dbReference type="EMBL" id="JBHTEK010000001">
    <property type="protein sequence ID" value="MFC7667090.1"/>
    <property type="molecule type" value="Genomic_DNA"/>
</dbReference>
<protein>
    <submittedName>
        <fullName evidence="1">Uncharacterized protein</fullName>
    </submittedName>
</protein>
<reference evidence="2" key="1">
    <citation type="journal article" date="2019" name="Int. J. Syst. Evol. Microbiol.">
        <title>The Global Catalogue of Microorganisms (GCM) 10K type strain sequencing project: providing services to taxonomists for standard genome sequencing and annotation.</title>
        <authorList>
            <consortium name="The Broad Institute Genomics Platform"/>
            <consortium name="The Broad Institute Genome Sequencing Center for Infectious Disease"/>
            <person name="Wu L."/>
            <person name="Ma J."/>
        </authorList>
    </citation>
    <scope>NUCLEOTIDE SEQUENCE [LARGE SCALE GENOMIC DNA]</scope>
    <source>
        <strain evidence="2">JCM 19635</strain>
    </source>
</reference>
<organism evidence="1 2">
    <name type="scientific">Hymenobacter humi</name>
    <dbReference type="NCBI Taxonomy" id="1411620"/>
    <lineage>
        <taxon>Bacteria</taxon>
        <taxon>Pseudomonadati</taxon>
        <taxon>Bacteroidota</taxon>
        <taxon>Cytophagia</taxon>
        <taxon>Cytophagales</taxon>
        <taxon>Hymenobacteraceae</taxon>
        <taxon>Hymenobacter</taxon>
    </lineage>
</organism>
<dbReference type="Proteomes" id="UP001596513">
    <property type="component" value="Unassembled WGS sequence"/>
</dbReference>